<reference evidence="1 2" key="1">
    <citation type="journal article" date="2022" name="New Phytol.">
        <title>Ecological generalism drives hyperdiversity of secondary metabolite gene clusters in xylarialean endophytes.</title>
        <authorList>
            <person name="Franco M.E.E."/>
            <person name="Wisecaver J.H."/>
            <person name="Arnold A.E."/>
            <person name="Ju Y.M."/>
            <person name="Slot J.C."/>
            <person name="Ahrendt S."/>
            <person name="Moore L.P."/>
            <person name="Eastman K.E."/>
            <person name="Scott K."/>
            <person name="Konkel Z."/>
            <person name="Mondo S.J."/>
            <person name="Kuo A."/>
            <person name="Hayes R.D."/>
            <person name="Haridas S."/>
            <person name="Andreopoulos B."/>
            <person name="Riley R."/>
            <person name="LaButti K."/>
            <person name="Pangilinan J."/>
            <person name="Lipzen A."/>
            <person name="Amirebrahimi M."/>
            <person name="Yan J."/>
            <person name="Adam C."/>
            <person name="Keymanesh K."/>
            <person name="Ng V."/>
            <person name="Louie K."/>
            <person name="Northen T."/>
            <person name="Drula E."/>
            <person name="Henrissat B."/>
            <person name="Hsieh H.M."/>
            <person name="Youens-Clark K."/>
            <person name="Lutzoni F."/>
            <person name="Miadlikowska J."/>
            <person name="Eastwood D.C."/>
            <person name="Hamelin R.C."/>
            <person name="Grigoriev I.V."/>
            <person name="U'Ren J.M."/>
        </authorList>
    </citation>
    <scope>NUCLEOTIDE SEQUENCE [LARGE SCALE GENOMIC DNA]</scope>
    <source>
        <strain evidence="1 2">ER1909</strain>
    </source>
</reference>
<keyword evidence="2" id="KW-1185">Reference proteome</keyword>
<evidence type="ECO:0000313" key="1">
    <source>
        <dbReference type="EMBL" id="KAI6082722.1"/>
    </source>
</evidence>
<name>A0ACC0CQZ9_9PEZI</name>
<sequence>MSVNGNHDNDEPIGFVYGPLDSFNYDPPLNTQNNRIEATICHGDVISLVTAVSRAYEQDGYMEMQPLDDVDWTEFGAGQIFQVSKSDLKLKRVSPLNYTRFDTVVSKVVIKRIKTWSMAERQVRSLSREIQILHHCRASKNIVDMQGVGWFYNSDADVRIPEPVLMLEEAHDTLQLLVDPSVNLSARNMLSIFDDIVHGLSELHQCGIVHGDIKTTNVLIFPDVRYDEGVQVGTFTAKLSDFSHAVLDNGNRQHLPGGTSIYAAPESGDDLNFSQLKLTDIYSLGVLYAVVATKKEDTPSLDAFKAMVDVGNLPSGFADRIHQQVARDTEGSAFQQRQVNLMLALFTSTLQSDPRNRDLERLKRCFDEYFERSRLSTNSTILTDPPATDLVIGYGKFMNLSGFVKDLIVKGLHDIVSFGEGDSRHSGALFHLAVIYLSKFATPHASVAEGLKFLIQSADEGDLRAQALHGRLQSAYGTDAQEYQQPRIDWLYAAAKAGYQIAQVDIQALDTSLAREALKEYADSYIQTLFIERAMEDNPWAHESEETVDIISESIRTSARFRVHLAAATGSTDTLNSLLRENDSLLNITNDAGDTPLLSACRFGQFQTAMALLRRSADASLPNKVGENGLHLLWRFNEQQAEHLIDMLLQQGANPRQEACSSNRANVWDLIPSLVATPIERLAAYKRVDLVDLLTRRGCKIFPRNGNQMRRMLLLAIRLQHDDMQRYLIEYALRDHPDYRSDLLPLCQVKWEYKGRKRSFLDAALVGWVRQTGVGVDIPLDFWQACSHGRLRSASMKATFYNVMRLWHPSSMQEQVLDRSVALAIEERAYDALEHLIHLKIVGTDATQRRRTSLRRFCWIGSTGTRKDLPEPAGDSLIGLSKLPVRYIDQLDYGPLTMTQRAVMRGDRVLFTILVGKLGANLTLPFHLMHIQGQINCYAAAALSKHQDLWFVDEFYRMNIPFYHPYEGLEHPRFAWQHPLYHALRNRSWVLASWLLSRGASLSDRVGDYTVLELAVQSSRSQKQLLDFLFPLDHPQRSITWLIPDTMVVNGGYPIFASVFKTINAMGVNATGQASNLSSIWLGLLNHYHKVENIPVFGQQSVLGMTIDLYRRCFRISVSQVSFNMNIAPSVSTRIKIECANRPPRIRIKVELNADTRRPRFQSLSSLVATQVFGSPIDAIPIRTWLASGLWRYNYWPSARHKTLRMYAATILILAGTVGLVAFVVWQFYIPRGFSWLKKFGIWVVIALCIWIPVSLVTGMAVFFVGFFLSTIAWLVNLVVRVLVGPSFLPEWLFFDPDAEWMPNMSWLPGGNPWS</sequence>
<protein>
    <submittedName>
        <fullName evidence="1">Uncharacterized protein</fullName>
    </submittedName>
</protein>
<dbReference type="EMBL" id="MU394365">
    <property type="protein sequence ID" value="KAI6082722.1"/>
    <property type="molecule type" value="Genomic_DNA"/>
</dbReference>
<organism evidence="1 2">
    <name type="scientific">Hypoxylon rubiginosum</name>
    <dbReference type="NCBI Taxonomy" id="110542"/>
    <lineage>
        <taxon>Eukaryota</taxon>
        <taxon>Fungi</taxon>
        <taxon>Dikarya</taxon>
        <taxon>Ascomycota</taxon>
        <taxon>Pezizomycotina</taxon>
        <taxon>Sordariomycetes</taxon>
        <taxon>Xylariomycetidae</taxon>
        <taxon>Xylariales</taxon>
        <taxon>Hypoxylaceae</taxon>
        <taxon>Hypoxylon</taxon>
    </lineage>
</organism>
<proteinExistence type="predicted"/>
<comment type="caution">
    <text evidence="1">The sequence shown here is derived from an EMBL/GenBank/DDBJ whole genome shotgun (WGS) entry which is preliminary data.</text>
</comment>
<dbReference type="Proteomes" id="UP001497680">
    <property type="component" value="Unassembled WGS sequence"/>
</dbReference>
<gene>
    <name evidence="1" type="ORF">F4821DRAFT_263674</name>
</gene>
<accession>A0ACC0CQZ9</accession>
<evidence type="ECO:0000313" key="2">
    <source>
        <dbReference type="Proteomes" id="UP001497680"/>
    </source>
</evidence>